<dbReference type="InterPro" id="IPR036134">
    <property type="entry name" value="Crypto/Photolyase_FAD-like_sf"/>
</dbReference>
<gene>
    <name evidence="5" type="ORF">UFOPK2992_00632</name>
</gene>
<feature type="domain" description="Cryptochrome/DNA photolyase FAD-binding" evidence="4">
    <location>
        <begin position="104"/>
        <end position="218"/>
    </location>
</feature>
<dbReference type="InterPro" id="IPR002081">
    <property type="entry name" value="Cryptochrome/DNA_photolyase_1"/>
</dbReference>
<reference evidence="5" key="1">
    <citation type="submission" date="2020-05" db="EMBL/GenBank/DDBJ databases">
        <authorList>
            <person name="Chiriac C."/>
            <person name="Salcher M."/>
            <person name="Ghai R."/>
            <person name="Kavagutti S V."/>
        </authorList>
    </citation>
    <scope>NUCLEOTIDE SEQUENCE</scope>
</reference>
<name>A0A6J6XEV7_9ZZZZ</name>
<dbReference type="PANTHER" id="PTHR11455:SF9">
    <property type="entry name" value="CRYPTOCHROME CIRCADIAN CLOCK 5 ISOFORM X1"/>
    <property type="match status" value="1"/>
</dbReference>
<proteinExistence type="predicted"/>
<dbReference type="PANTHER" id="PTHR11455">
    <property type="entry name" value="CRYPTOCHROME"/>
    <property type="match status" value="1"/>
</dbReference>
<comment type="cofactor">
    <cofactor evidence="1">
        <name>FAD</name>
        <dbReference type="ChEBI" id="CHEBI:57692"/>
    </cofactor>
</comment>
<dbReference type="GO" id="GO:0003677">
    <property type="term" value="F:DNA binding"/>
    <property type="evidence" value="ECO:0007669"/>
    <property type="project" value="TreeGrafter"/>
</dbReference>
<dbReference type="SUPFAM" id="SSF52425">
    <property type="entry name" value="Cryptochrome/photolyase, N-terminal domain"/>
    <property type="match status" value="1"/>
</dbReference>
<organism evidence="5">
    <name type="scientific">freshwater metagenome</name>
    <dbReference type="NCBI Taxonomy" id="449393"/>
    <lineage>
        <taxon>unclassified sequences</taxon>
        <taxon>metagenomes</taxon>
        <taxon>ecological metagenomes</taxon>
    </lineage>
</organism>
<dbReference type="EMBL" id="CAFAAI010000088">
    <property type="protein sequence ID" value="CAB4794114.1"/>
    <property type="molecule type" value="Genomic_DNA"/>
</dbReference>
<sequence>MTLLPSPGLGRAAAEAFVAQHLSHLACDGVRGSGSFAGGQLAADSALAAFDITGYATRRNEVYPPSRRGASRLSPYIRHGLLSLEDVWDHVAGGPRRDVEKFRDELLWQEYARHWYARLGTRTRRNTRHRLPESDPAAGVSADNGWSRRLSCLDLAVSELDRDGWLVNQTRMWLAGHWTVREGLGWTDGEDHFFRHLLDGSRAANRLGWQWVTAAGSSKPYGFSRHQVERRAPGICISCELRDACPIDSWPRDPVLETIGRVDRLHVGPSPAVSAGPIGVVANDTPDAVWLTAESLGHRDPALSAHRHLPVLFVFDERLLGSLRLSSKRLVFITETLAELSLEHDLQVSLGDPVEILADRKLAVTFAPVPGFQRRAERLQFAELHPWPWLRRPTTGPIESFSAWRRSLGC</sequence>
<dbReference type="InterPro" id="IPR036155">
    <property type="entry name" value="Crypto/Photolyase_N_sf"/>
</dbReference>
<dbReference type="GO" id="GO:0003904">
    <property type="term" value="F:deoxyribodipyrimidine photo-lyase activity"/>
    <property type="evidence" value="ECO:0007669"/>
    <property type="project" value="TreeGrafter"/>
</dbReference>
<dbReference type="SUPFAM" id="SSF48173">
    <property type="entry name" value="Cryptochrome/photolyase FAD-binding domain"/>
    <property type="match status" value="1"/>
</dbReference>
<evidence type="ECO:0000259" key="4">
    <source>
        <dbReference type="Pfam" id="PF03441"/>
    </source>
</evidence>
<evidence type="ECO:0000313" key="5">
    <source>
        <dbReference type="EMBL" id="CAB4794114.1"/>
    </source>
</evidence>
<keyword evidence="2" id="KW-0285">Flavoprotein</keyword>
<evidence type="ECO:0000256" key="2">
    <source>
        <dbReference type="ARBA" id="ARBA00022630"/>
    </source>
</evidence>
<dbReference type="Gene3D" id="1.10.579.10">
    <property type="entry name" value="DNA Cyclobutane Dipyrimidine Photolyase, subunit A, domain 3"/>
    <property type="match status" value="1"/>
</dbReference>
<dbReference type="GO" id="GO:0071949">
    <property type="term" value="F:FAD binding"/>
    <property type="evidence" value="ECO:0007669"/>
    <property type="project" value="TreeGrafter"/>
</dbReference>
<dbReference type="AlphaFoldDB" id="A0A6J6XEV7"/>
<evidence type="ECO:0000256" key="3">
    <source>
        <dbReference type="ARBA" id="ARBA00022827"/>
    </source>
</evidence>
<dbReference type="InterPro" id="IPR005101">
    <property type="entry name" value="Cryptochr/Photolyase_FAD-bd"/>
</dbReference>
<dbReference type="Gene3D" id="1.25.40.80">
    <property type="match status" value="1"/>
</dbReference>
<protein>
    <submittedName>
        <fullName evidence="5">Unannotated protein</fullName>
    </submittedName>
</protein>
<evidence type="ECO:0000256" key="1">
    <source>
        <dbReference type="ARBA" id="ARBA00001974"/>
    </source>
</evidence>
<keyword evidence="3" id="KW-0274">FAD</keyword>
<dbReference type="Pfam" id="PF03441">
    <property type="entry name" value="FAD_binding_7"/>
    <property type="match status" value="1"/>
</dbReference>
<accession>A0A6J6XEV7</accession>